<evidence type="ECO:0000313" key="1">
    <source>
        <dbReference type="EMBL" id="MFC3862103.1"/>
    </source>
</evidence>
<evidence type="ECO:0000313" key="2">
    <source>
        <dbReference type="Proteomes" id="UP001595748"/>
    </source>
</evidence>
<name>A0ABV8AD08_9DEIO</name>
<dbReference type="Gene3D" id="3.40.50.360">
    <property type="match status" value="1"/>
</dbReference>
<dbReference type="Pfam" id="PF07972">
    <property type="entry name" value="Flavodoxin_NdrI"/>
    <property type="match status" value="1"/>
</dbReference>
<dbReference type="EMBL" id="JBHRZF010000173">
    <property type="protein sequence ID" value="MFC3862103.1"/>
    <property type="molecule type" value="Genomic_DNA"/>
</dbReference>
<reference evidence="2" key="1">
    <citation type="journal article" date="2019" name="Int. J. Syst. Evol. Microbiol.">
        <title>The Global Catalogue of Microorganisms (GCM) 10K type strain sequencing project: providing services to taxonomists for standard genome sequencing and annotation.</title>
        <authorList>
            <consortium name="The Broad Institute Genomics Platform"/>
            <consortium name="The Broad Institute Genome Sequencing Center for Infectious Disease"/>
            <person name="Wu L."/>
            <person name="Ma J."/>
        </authorList>
    </citation>
    <scope>NUCLEOTIDE SEQUENCE [LARGE SCALE GENOMIC DNA]</scope>
    <source>
        <strain evidence="2">CCTCC AB 2013263</strain>
    </source>
</reference>
<dbReference type="InterPro" id="IPR029039">
    <property type="entry name" value="Flavoprotein-like_sf"/>
</dbReference>
<gene>
    <name evidence="1" type="primary">nrdI</name>
    <name evidence="1" type="ORF">ACFOPQ_15150</name>
</gene>
<dbReference type="PANTHER" id="PTHR37297:SF1">
    <property type="entry name" value="PROTEIN NRDI"/>
    <property type="match status" value="1"/>
</dbReference>
<organism evidence="1 2">
    <name type="scientific">Deinococcus antarcticus</name>
    <dbReference type="NCBI Taxonomy" id="1298767"/>
    <lineage>
        <taxon>Bacteria</taxon>
        <taxon>Thermotogati</taxon>
        <taxon>Deinococcota</taxon>
        <taxon>Deinococci</taxon>
        <taxon>Deinococcales</taxon>
        <taxon>Deinococcaceae</taxon>
        <taxon>Deinococcus</taxon>
    </lineage>
</organism>
<dbReference type="SUPFAM" id="SSF52218">
    <property type="entry name" value="Flavoproteins"/>
    <property type="match status" value="1"/>
</dbReference>
<proteinExistence type="predicted"/>
<dbReference type="InterPro" id="IPR004465">
    <property type="entry name" value="RNR_NrdI"/>
</dbReference>
<dbReference type="Proteomes" id="UP001595748">
    <property type="component" value="Unassembled WGS sequence"/>
</dbReference>
<keyword evidence="2" id="KW-1185">Reference proteome</keyword>
<comment type="caution">
    <text evidence="1">The sequence shown here is derived from an EMBL/GenBank/DDBJ whole genome shotgun (WGS) entry which is preliminary data.</text>
</comment>
<sequence length="132" mass="14641">MVQRLITVQLVYDSLTGNVRRFAQAVALECGGAELLDLRQQTPEREFLLLTYTFGTGEVPVTTRKFLQSHGHLLRGVVASGSFHWGRNFARAADLIAAEYRVPVVAKLNKGGTLGDRQTVSHWLRSMNGTLD</sequence>
<dbReference type="PANTHER" id="PTHR37297">
    <property type="entry name" value="PROTEIN NRDI"/>
    <property type="match status" value="1"/>
</dbReference>
<protein>
    <submittedName>
        <fullName evidence="1">Class Ib ribonucleoside-diphosphate reductase assembly flavoprotein NrdI</fullName>
    </submittedName>
</protein>
<dbReference type="RefSeq" id="WP_353544365.1">
    <property type="nucleotide sequence ID" value="NZ_JBHRZF010000173.1"/>
</dbReference>
<dbReference type="NCBIfam" id="TIGR00333">
    <property type="entry name" value="nrdI"/>
    <property type="match status" value="1"/>
</dbReference>
<accession>A0ABV8AD08</accession>